<comment type="caution">
    <text evidence="2">The sequence shown here is derived from an EMBL/GenBank/DDBJ whole genome shotgun (WGS) entry which is preliminary data.</text>
</comment>
<dbReference type="AlphaFoldDB" id="A0AA88U040"/>
<sequence length="68" mass="7850">MRQMCPFNIWFVFASCLPKGPFEESRELGVWAHYSDARCAGVTIRQRRRRSEVPAVRLGTPETPAVKR</sequence>
<protein>
    <submittedName>
        <fullName evidence="2">Uncharacterized protein</fullName>
    </submittedName>
</protein>
<keyword evidence="3" id="KW-1185">Reference proteome</keyword>
<organism evidence="2 3">
    <name type="scientific">Cirrhinus molitorella</name>
    <name type="common">mud carp</name>
    <dbReference type="NCBI Taxonomy" id="172907"/>
    <lineage>
        <taxon>Eukaryota</taxon>
        <taxon>Metazoa</taxon>
        <taxon>Chordata</taxon>
        <taxon>Craniata</taxon>
        <taxon>Vertebrata</taxon>
        <taxon>Euteleostomi</taxon>
        <taxon>Actinopterygii</taxon>
        <taxon>Neopterygii</taxon>
        <taxon>Teleostei</taxon>
        <taxon>Ostariophysi</taxon>
        <taxon>Cypriniformes</taxon>
        <taxon>Cyprinidae</taxon>
        <taxon>Labeoninae</taxon>
        <taxon>Labeonini</taxon>
        <taxon>Cirrhinus</taxon>
    </lineage>
</organism>
<reference evidence="2" key="1">
    <citation type="submission" date="2023-08" db="EMBL/GenBank/DDBJ databases">
        <title>Chromosome-level Genome Assembly of mud carp (Cirrhinus molitorella).</title>
        <authorList>
            <person name="Liu H."/>
        </authorList>
    </citation>
    <scope>NUCLEOTIDE SEQUENCE</scope>
    <source>
        <strain evidence="2">Prfri</strain>
        <tissue evidence="2">Muscle</tissue>
    </source>
</reference>
<dbReference type="Proteomes" id="UP001187343">
    <property type="component" value="Unassembled WGS sequence"/>
</dbReference>
<evidence type="ECO:0000256" key="1">
    <source>
        <dbReference type="SAM" id="MobiDB-lite"/>
    </source>
</evidence>
<gene>
    <name evidence="2" type="ORF">Q8A67_000344</name>
</gene>
<proteinExistence type="predicted"/>
<evidence type="ECO:0000313" key="2">
    <source>
        <dbReference type="EMBL" id="KAK2915970.1"/>
    </source>
</evidence>
<dbReference type="EMBL" id="JAUYZG010000001">
    <property type="protein sequence ID" value="KAK2915970.1"/>
    <property type="molecule type" value="Genomic_DNA"/>
</dbReference>
<dbReference type="PROSITE" id="PS51257">
    <property type="entry name" value="PROKAR_LIPOPROTEIN"/>
    <property type="match status" value="1"/>
</dbReference>
<accession>A0AA88U040</accession>
<feature type="region of interest" description="Disordered" evidence="1">
    <location>
        <begin position="48"/>
        <end position="68"/>
    </location>
</feature>
<evidence type="ECO:0000313" key="3">
    <source>
        <dbReference type="Proteomes" id="UP001187343"/>
    </source>
</evidence>
<name>A0AA88U040_9TELE</name>